<reference evidence="1" key="1">
    <citation type="submission" date="2019-09" db="EMBL/GenBank/DDBJ databases">
        <authorList>
            <person name="Li Z."/>
        </authorList>
    </citation>
    <scope>NUCLEOTIDE SEQUENCE</scope>
    <source>
        <strain evidence="1">PAB546</strain>
        <plasmid evidence="1">unnamed</plasmid>
    </source>
</reference>
<sequence>MEHANLDHILQVVIGAKDLAPSVPEVTNRDFLLMNPV</sequence>
<geneLocation type="plasmid" evidence="1">
    <name>unnamed</name>
</geneLocation>
<gene>
    <name evidence="1" type="ORF">PNK5461_c0072</name>
</gene>
<accession>A0A5P9WBD3</accession>
<keyword evidence="1" id="KW-0614">Plasmid</keyword>
<evidence type="ECO:0000313" key="1">
    <source>
        <dbReference type="EMBL" id="QFX78210.1"/>
    </source>
</evidence>
<dbReference type="AlphaFoldDB" id="A0A5P9WBD3"/>
<name>A0A5P9WBD3_PSEAI</name>
<organism evidence="1">
    <name type="scientific">Pseudomonas aeruginosa</name>
    <dbReference type="NCBI Taxonomy" id="287"/>
    <lineage>
        <taxon>Bacteria</taxon>
        <taxon>Pseudomonadati</taxon>
        <taxon>Pseudomonadota</taxon>
        <taxon>Gammaproteobacteria</taxon>
        <taxon>Pseudomonadales</taxon>
        <taxon>Pseudomonadaceae</taxon>
        <taxon>Pseudomonas</taxon>
    </lineage>
</organism>
<dbReference type="EMBL" id="MN433456">
    <property type="protein sequence ID" value="QFX78210.1"/>
    <property type="molecule type" value="Genomic_DNA"/>
</dbReference>
<protein>
    <submittedName>
        <fullName evidence="1">Uncharacterized protein</fullName>
    </submittedName>
</protein>
<proteinExistence type="predicted"/>